<gene>
    <name evidence="2" type="ORF">CH238_13975</name>
    <name evidence="1" type="ORF">CLOLEP_01824</name>
</gene>
<dbReference type="AlphaFoldDB" id="A7VTD2"/>
<dbReference type="HOGENOM" id="CLU_2750657_0_0_9"/>
<accession>A7VTD2</accession>
<keyword evidence="4" id="KW-1185">Reference proteome</keyword>
<protein>
    <submittedName>
        <fullName evidence="1">Uncharacterized protein</fullName>
    </submittedName>
</protein>
<comment type="caution">
    <text evidence="1">The sequence shown here is derived from an EMBL/GenBank/DDBJ whole genome shotgun (WGS) entry which is preliminary data.</text>
</comment>
<evidence type="ECO:0000313" key="4">
    <source>
        <dbReference type="Proteomes" id="UP000220611"/>
    </source>
</evidence>
<organism evidence="1 3">
    <name type="scientific">[Clostridium] leptum DSM 753</name>
    <dbReference type="NCBI Taxonomy" id="428125"/>
    <lineage>
        <taxon>Bacteria</taxon>
        <taxon>Bacillati</taxon>
        <taxon>Bacillota</taxon>
        <taxon>Clostridia</taxon>
        <taxon>Eubacteriales</taxon>
        <taxon>Oscillospiraceae</taxon>
        <taxon>Oscillospiraceae incertae sedis</taxon>
    </lineage>
</organism>
<dbReference type="EMBL" id="ABCB02000018">
    <property type="protein sequence ID" value="EDO61428.1"/>
    <property type="molecule type" value="Genomic_DNA"/>
</dbReference>
<reference evidence="1 3" key="1">
    <citation type="submission" date="2007-08" db="EMBL/GenBank/DDBJ databases">
        <title>Draft genome sequence of Clostridium leptum (DSM 753).</title>
        <authorList>
            <person name="Sudarsanam P."/>
            <person name="Ley R."/>
            <person name="Guruge J."/>
            <person name="Turnbaugh P.J."/>
            <person name="Mahowald M."/>
            <person name="Liep D."/>
            <person name="Gordon J."/>
        </authorList>
    </citation>
    <scope>NUCLEOTIDE SEQUENCE [LARGE SCALE GENOMIC DNA]</scope>
    <source>
        <strain evidence="1 3">DSM 753</strain>
    </source>
</reference>
<sequence>MDDVMYYESFDRERNRVPKTEALEYAMERCGITRVRDKPLDQEFSAMLVEWYFSDWCPVYQEEGEKTEWL</sequence>
<reference evidence="1 3" key="2">
    <citation type="submission" date="2007-08" db="EMBL/GenBank/DDBJ databases">
        <authorList>
            <person name="Fulton L."/>
            <person name="Clifton S."/>
            <person name="Fulton B."/>
            <person name="Xu J."/>
            <person name="Minx P."/>
            <person name="Pepin K.H."/>
            <person name="Johnson M."/>
            <person name="Thiruvilangam P."/>
            <person name="Bhonagiri V."/>
            <person name="Nash W.E."/>
            <person name="Wang C."/>
            <person name="Mardis E.R."/>
            <person name="Wilson R.K."/>
        </authorList>
    </citation>
    <scope>NUCLEOTIDE SEQUENCE [LARGE SCALE GENOMIC DNA]</scope>
    <source>
        <strain evidence="1 3">DSM 753</strain>
    </source>
</reference>
<evidence type="ECO:0000313" key="3">
    <source>
        <dbReference type="Proteomes" id="UP000003490"/>
    </source>
</evidence>
<reference evidence="2 4" key="3">
    <citation type="submission" date="2017-07" db="EMBL/GenBank/DDBJ databases">
        <title>Prevalence of linear plasmids in Cutibacterium (Propionibacterium) acnes isolates obtained from prostatic tissue.</title>
        <authorList>
            <person name="Davidsson S."/>
            <person name="Carlsson J."/>
            <person name="Molling P."/>
            <person name="Andren O."/>
            <person name="Andersson S.-O."/>
            <person name="Brzuszkiewicz E."/>
            <person name="Poehlein A."/>
            <person name="Al-Zeer M."/>
            <person name="Brinkmann V."/>
            <person name="Scavenius C."/>
            <person name="Nazipi S."/>
            <person name="Soderquist B."/>
            <person name="Bruggemann H."/>
        </authorList>
    </citation>
    <scope>NUCLEOTIDE SEQUENCE [LARGE SCALE GENOMIC DNA]</scope>
    <source>
        <strain evidence="2 4">DSM 753</strain>
    </source>
</reference>
<dbReference type="EMBL" id="NOXF01000017">
    <property type="protein sequence ID" value="PEQ23386.1"/>
    <property type="molecule type" value="Genomic_DNA"/>
</dbReference>
<dbReference type="Proteomes" id="UP000003490">
    <property type="component" value="Unassembled WGS sequence"/>
</dbReference>
<dbReference type="Proteomes" id="UP000220611">
    <property type="component" value="Unassembled WGS sequence"/>
</dbReference>
<proteinExistence type="predicted"/>
<evidence type="ECO:0000313" key="2">
    <source>
        <dbReference type="EMBL" id="PEQ23386.1"/>
    </source>
</evidence>
<evidence type="ECO:0000313" key="1">
    <source>
        <dbReference type="EMBL" id="EDO61428.1"/>
    </source>
</evidence>
<name>A7VTD2_9FIRM</name>